<dbReference type="SUPFAM" id="SSF109604">
    <property type="entry name" value="HD-domain/PDEase-like"/>
    <property type="match status" value="1"/>
</dbReference>
<dbReference type="InterPro" id="IPR003607">
    <property type="entry name" value="HD/PDEase_dom"/>
</dbReference>
<accession>A0A4U7JFR2</accession>
<proteinExistence type="predicted"/>
<organism evidence="2 3">
    <name type="scientific">Ruminiclostridium herbifermentans</name>
    <dbReference type="NCBI Taxonomy" id="2488810"/>
    <lineage>
        <taxon>Bacteria</taxon>
        <taxon>Bacillati</taxon>
        <taxon>Bacillota</taxon>
        <taxon>Clostridia</taxon>
        <taxon>Eubacteriales</taxon>
        <taxon>Oscillospiraceae</taxon>
        <taxon>Ruminiclostridium</taxon>
    </lineage>
</organism>
<dbReference type="RefSeq" id="WP_137697587.1">
    <property type="nucleotide sequence ID" value="NZ_CP061336.1"/>
</dbReference>
<dbReference type="CDD" id="cd00077">
    <property type="entry name" value="HDc"/>
    <property type="match status" value="1"/>
</dbReference>
<gene>
    <name evidence="2" type="ORF">EHE19_003235</name>
</gene>
<evidence type="ECO:0000259" key="1">
    <source>
        <dbReference type="Pfam" id="PF01966"/>
    </source>
</evidence>
<dbReference type="Proteomes" id="UP000306409">
    <property type="component" value="Chromosome"/>
</dbReference>
<sequence>MLKKSELISEMVKYYAGDIKRINHFMKVYSFAKTIGEMEGLDNEKQDILEVAAIVHDIGIKVSEQKYNSSAGKYQELEGPPIAKKLLERLEFDDLLVDRVCFLVGHHHTYTAIDDIDFQILVEADFLINVHEDEISKDSVLSLKDKYFKTKTGKNYLDLMYLNEDNLEIK</sequence>
<dbReference type="Pfam" id="PF01966">
    <property type="entry name" value="HD"/>
    <property type="match status" value="1"/>
</dbReference>
<dbReference type="InterPro" id="IPR006674">
    <property type="entry name" value="HD_domain"/>
</dbReference>
<evidence type="ECO:0000313" key="3">
    <source>
        <dbReference type="Proteomes" id="UP000306409"/>
    </source>
</evidence>
<dbReference type="AlphaFoldDB" id="A0A4U7JFR2"/>
<reference evidence="2 3" key="1">
    <citation type="submission" date="2020-09" db="EMBL/GenBank/DDBJ databases">
        <title>Characterization and genome sequencing of Ruminiclostridium sp. nov. MA18.</title>
        <authorList>
            <person name="Rettenmaier R."/>
            <person name="Kowollik M.-L."/>
            <person name="Liebl W."/>
            <person name="Zverlov V."/>
        </authorList>
    </citation>
    <scope>NUCLEOTIDE SEQUENCE [LARGE SCALE GENOMIC DNA]</scope>
    <source>
        <strain evidence="2 3">MA18</strain>
    </source>
</reference>
<feature type="domain" description="HD" evidence="1">
    <location>
        <begin position="21"/>
        <end position="112"/>
    </location>
</feature>
<dbReference type="KEGG" id="rher:EHE19_003235"/>
<evidence type="ECO:0000313" key="2">
    <source>
        <dbReference type="EMBL" id="QNU67546.1"/>
    </source>
</evidence>
<dbReference type="EMBL" id="CP061336">
    <property type="protein sequence ID" value="QNU67546.1"/>
    <property type="molecule type" value="Genomic_DNA"/>
</dbReference>
<name>A0A4U7JFR2_9FIRM</name>
<dbReference type="Gene3D" id="1.10.3210.10">
    <property type="entry name" value="Hypothetical protein af1432"/>
    <property type="match status" value="1"/>
</dbReference>
<protein>
    <submittedName>
        <fullName evidence="2">HD domain-containing protein</fullName>
    </submittedName>
</protein>
<keyword evidence="3" id="KW-1185">Reference proteome</keyword>
<dbReference type="OrthoDB" id="155250at2"/>